<dbReference type="EMBL" id="LGEQ01000001">
    <property type="protein sequence ID" value="KUJ94688.1"/>
    <property type="molecule type" value="Genomic_DNA"/>
</dbReference>
<evidence type="ECO:0000313" key="3">
    <source>
        <dbReference type="EMBL" id="KUK06941.1"/>
    </source>
</evidence>
<protein>
    <recommendedName>
        <fullName evidence="1">HEPN domain-containing protein</fullName>
    </recommendedName>
</protein>
<dbReference type="Proteomes" id="UP000054015">
    <property type="component" value="Unassembled WGS sequence"/>
</dbReference>
<evidence type="ECO:0000259" key="1">
    <source>
        <dbReference type="PROSITE" id="PS50910"/>
    </source>
</evidence>
<dbReference type="AlphaFoldDB" id="A0A101DFS9"/>
<feature type="domain" description="HEPN" evidence="1">
    <location>
        <begin position="9"/>
        <end position="122"/>
    </location>
</feature>
<dbReference type="PROSITE" id="PS50910">
    <property type="entry name" value="HEPN"/>
    <property type="match status" value="1"/>
</dbReference>
<dbReference type="Proteomes" id="UP000054307">
    <property type="component" value="Unassembled WGS sequence"/>
</dbReference>
<reference evidence="2" key="1">
    <citation type="journal article" date="2015" name="MBio">
        <title>Genome-resolved metagenomic analysis reveals roles for candidate phyla and other microbial community members in biogeochemical transformations in oil reservoirs.</title>
        <authorList>
            <person name="Hu P."/>
            <person name="Tom L."/>
            <person name="Singh A."/>
            <person name="Thomas B.C."/>
            <person name="Baker B.J."/>
            <person name="Piceno Y.M."/>
            <person name="Andersen G.L."/>
            <person name="Banfield J.F."/>
        </authorList>
    </citation>
    <scope>NUCLEOTIDE SEQUENCE [LARGE SCALE GENOMIC DNA]</scope>
    <source>
        <strain evidence="3">49_2300</strain>
        <strain evidence="2">49_95</strain>
    </source>
</reference>
<dbReference type="Pfam" id="PF05168">
    <property type="entry name" value="HEPN"/>
    <property type="match status" value="1"/>
</dbReference>
<proteinExistence type="predicted"/>
<dbReference type="EMBL" id="LGEX01000016">
    <property type="protein sequence ID" value="KUK06941.1"/>
    <property type="molecule type" value="Genomic_DNA"/>
</dbReference>
<evidence type="ECO:0000313" key="2">
    <source>
        <dbReference type="EMBL" id="KUJ94688.1"/>
    </source>
</evidence>
<evidence type="ECO:0000313" key="5">
    <source>
        <dbReference type="Proteomes" id="UP000054307"/>
    </source>
</evidence>
<reference evidence="4 5" key="2">
    <citation type="journal article" date="2015" name="MBio">
        <title>Genome-Resolved Metagenomic Analysis Reveals Roles for Candidate Phyla and Other Microbial Community Members in Biogeochemical Transformations in Oil Reservoirs.</title>
        <authorList>
            <person name="Hu P."/>
            <person name="Tom L."/>
            <person name="Singh A."/>
            <person name="Thomas B.C."/>
            <person name="Baker B.J."/>
            <person name="Piceno Y.M."/>
            <person name="Andersen G.L."/>
            <person name="Banfield J.F."/>
        </authorList>
    </citation>
    <scope>NUCLEOTIDE SEQUENCE [LARGE SCALE GENOMIC DNA]</scope>
</reference>
<comment type="caution">
    <text evidence="2">The sequence shown here is derived from an EMBL/GenBank/DDBJ whole genome shotgun (WGS) entry which is preliminary data.</text>
</comment>
<sequence>MLEKARLWLERAKADLKSAEVLMDIVPADSIYHSQQAVEKAIKSALVLKGIEVKEHRVSGLFYDEFVILYPQLEEIYEIAVELEKHWLRTRYPIDYSKGVWNPLDAYKKDDAERYFRLAERFVKELEKFLEEEFGV</sequence>
<dbReference type="SUPFAM" id="SSF81593">
    <property type="entry name" value="Nucleotidyltransferase substrate binding subunit/domain"/>
    <property type="match status" value="1"/>
</dbReference>
<dbReference type="InterPro" id="IPR007842">
    <property type="entry name" value="HEPN_dom"/>
</dbReference>
<gene>
    <name evidence="2" type="ORF">XD40_0009</name>
    <name evidence="3" type="ORF">XD48_0803</name>
</gene>
<evidence type="ECO:0000313" key="4">
    <source>
        <dbReference type="Proteomes" id="UP000054015"/>
    </source>
</evidence>
<dbReference type="SMART" id="SM00748">
    <property type="entry name" value="HEPN"/>
    <property type="match status" value="1"/>
</dbReference>
<dbReference type="PATRIC" id="fig|2234.6.peg.1459"/>
<accession>A0A101DFS9</accession>
<name>A0A101DFS9_ARCFL</name>
<organism evidence="2 5">
    <name type="scientific">Archaeoglobus fulgidus</name>
    <dbReference type="NCBI Taxonomy" id="2234"/>
    <lineage>
        <taxon>Archaea</taxon>
        <taxon>Methanobacteriati</taxon>
        <taxon>Methanobacteriota</taxon>
        <taxon>Archaeoglobi</taxon>
        <taxon>Archaeoglobales</taxon>
        <taxon>Archaeoglobaceae</taxon>
        <taxon>Archaeoglobus</taxon>
    </lineage>
</organism>
<dbReference type="Gene3D" id="1.20.120.330">
    <property type="entry name" value="Nucleotidyltransferases domain 2"/>
    <property type="match status" value="1"/>
</dbReference>